<gene>
    <name evidence="2" type="ORF">FS935_22035</name>
</gene>
<accession>A0A5C6VA16</accession>
<keyword evidence="1" id="KW-0472">Membrane</keyword>
<evidence type="ECO:0000313" key="2">
    <source>
        <dbReference type="EMBL" id="TXC81584.1"/>
    </source>
</evidence>
<dbReference type="Proteomes" id="UP000321363">
    <property type="component" value="Unassembled WGS sequence"/>
</dbReference>
<organism evidence="2 3">
    <name type="scientific">Metabacillus litoralis</name>
    <dbReference type="NCBI Taxonomy" id="152268"/>
    <lineage>
        <taxon>Bacteria</taxon>
        <taxon>Bacillati</taxon>
        <taxon>Bacillota</taxon>
        <taxon>Bacilli</taxon>
        <taxon>Bacillales</taxon>
        <taxon>Bacillaceae</taxon>
        <taxon>Metabacillus</taxon>
    </lineage>
</organism>
<protein>
    <submittedName>
        <fullName evidence="2">Uncharacterized protein</fullName>
    </submittedName>
</protein>
<keyword evidence="1" id="KW-0812">Transmembrane</keyword>
<feature type="transmembrane region" description="Helical" evidence="1">
    <location>
        <begin position="50"/>
        <end position="72"/>
    </location>
</feature>
<keyword evidence="1" id="KW-1133">Transmembrane helix</keyword>
<evidence type="ECO:0000256" key="1">
    <source>
        <dbReference type="SAM" id="Phobius"/>
    </source>
</evidence>
<keyword evidence="3" id="KW-1185">Reference proteome</keyword>
<proteinExistence type="predicted"/>
<sequence length="75" mass="8087">MRDLLGYFLIAQAIITGIIVYSIQQLSDSIKASASYMASNEGSLSWGTDFGMPTVALILLFVVTGLGLFLIVNKK</sequence>
<dbReference type="AlphaFoldDB" id="A0A5C6VA16"/>
<reference evidence="2 3" key="1">
    <citation type="journal article" date="2005" name="Int. J. Syst. Evol. Microbiol.">
        <title>Bacillus litoralis sp. nov., isolated from a tidal flat of the Yellow Sea in Korea.</title>
        <authorList>
            <person name="Yoon J.H."/>
            <person name="Oh T.K."/>
        </authorList>
    </citation>
    <scope>NUCLEOTIDE SEQUENCE [LARGE SCALE GENOMIC DNA]</scope>
    <source>
        <strain evidence="2 3">SW-211</strain>
    </source>
</reference>
<feature type="transmembrane region" description="Helical" evidence="1">
    <location>
        <begin position="5"/>
        <end position="23"/>
    </location>
</feature>
<dbReference type="OrthoDB" id="2936215at2"/>
<dbReference type="EMBL" id="VOQF01000024">
    <property type="protein sequence ID" value="TXC81584.1"/>
    <property type="molecule type" value="Genomic_DNA"/>
</dbReference>
<name>A0A5C6VA16_9BACI</name>
<dbReference type="RefSeq" id="WP_146950772.1">
    <property type="nucleotide sequence ID" value="NZ_VOQF01000024.1"/>
</dbReference>
<comment type="caution">
    <text evidence="2">The sequence shown here is derived from an EMBL/GenBank/DDBJ whole genome shotgun (WGS) entry which is preliminary data.</text>
</comment>
<evidence type="ECO:0000313" key="3">
    <source>
        <dbReference type="Proteomes" id="UP000321363"/>
    </source>
</evidence>